<dbReference type="EMBL" id="MU118123">
    <property type="protein sequence ID" value="KAF9644706.1"/>
    <property type="molecule type" value="Genomic_DNA"/>
</dbReference>
<name>A0ACB6Z4Y7_THEGA</name>
<evidence type="ECO:0000313" key="2">
    <source>
        <dbReference type="Proteomes" id="UP000886501"/>
    </source>
</evidence>
<accession>A0ACB6Z4Y7</accession>
<keyword evidence="2" id="KW-1185">Reference proteome</keyword>
<protein>
    <submittedName>
        <fullName evidence="1">Uncharacterized protein</fullName>
    </submittedName>
</protein>
<organism evidence="1 2">
    <name type="scientific">Thelephora ganbajun</name>
    <name type="common">Ganba fungus</name>
    <dbReference type="NCBI Taxonomy" id="370292"/>
    <lineage>
        <taxon>Eukaryota</taxon>
        <taxon>Fungi</taxon>
        <taxon>Dikarya</taxon>
        <taxon>Basidiomycota</taxon>
        <taxon>Agaricomycotina</taxon>
        <taxon>Agaricomycetes</taxon>
        <taxon>Thelephorales</taxon>
        <taxon>Thelephoraceae</taxon>
        <taxon>Thelephora</taxon>
    </lineage>
</organism>
<reference evidence="1" key="1">
    <citation type="submission" date="2019-10" db="EMBL/GenBank/DDBJ databases">
        <authorList>
            <consortium name="DOE Joint Genome Institute"/>
            <person name="Kuo A."/>
            <person name="Miyauchi S."/>
            <person name="Kiss E."/>
            <person name="Drula E."/>
            <person name="Kohler A."/>
            <person name="Sanchez-Garcia M."/>
            <person name="Andreopoulos B."/>
            <person name="Barry K.W."/>
            <person name="Bonito G."/>
            <person name="Buee M."/>
            <person name="Carver A."/>
            <person name="Chen C."/>
            <person name="Cichocki N."/>
            <person name="Clum A."/>
            <person name="Culley D."/>
            <person name="Crous P.W."/>
            <person name="Fauchery L."/>
            <person name="Girlanda M."/>
            <person name="Hayes R."/>
            <person name="Keri Z."/>
            <person name="Labutti K."/>
            <person name="Lipzen A."/>
            <person name="Lombard V."/>
            <person name="Magnuson J."/>
            <person name="Maillard F."/>
            <person name="Morin E."/>
            <person name="Murat C."/>
            <person name="Nolan M."/>
            <person name="Ohm R."/>
            <person name="Pangilinan J."/>
            <person name="Pereira M."/>
            <person name="Perotto S."/>
            <person name="Peter M."/>
            <person name="Riley R."/>
            <person name="Sitrit Y."/>
            <person name="Stielow B."/>
            <person name="Szollosi G."/>
            <person name="Zifcakova L."/>
            <person name="Stursova M."/>
            <person name="Spatafora J.W."/>
            <person name="Tedersoo L."/>
            <person name="Vaario L.-M."/>
            <person name="Yamada A."/>
            <person name="Yan M."/>
            <person name="Wang P."/>
            <person name="Xu J."/>
            <person name="Bruns T."/>
            <person name="Baldrian P."/>
            <person name="Vilgalys R."/>
            <person name="Henrissat B."/>
            <person name="Grigoriev I.V."/>
            <person name="Hibbett D."/>
            <person name="Nagy L.G."/>
            <person name="Martin F.M."/>
        </authorList>
    </citation>
    <scope>NUCLEOTIDE SEQUENCE</scope>
    <source>
        <strain evidence="1">P2</strain>
    </source>
</reference>
<comment type="caution">
    <text evidence="1">The sequence shown here is derived from an EMBL/GenBank/DDBJ whole genome shotgun (WGS) entry which is preliminary data.</text>
</comment>
<gene>
    <name evidence="1" type="ORF">BDM02DRAFT_3121425</name>
</gene>
<proteinExistence type="predicted"/>
<reference evidence="1" key="2">
    <citation type="journal article" date="2020" name="Nat. Commun.">
        <title>Large-scale genome sequencing of mycorrhizal fungi provides insights into the early evolution of symbiotic traits.</title>
        <authorList>
            <person name="Miyauchi S."/>
            <person name="Kiss E."/>
            <person name="Kuo A."/>
            <person name="Drula E."/>
            <person name="Kohler A."/>
            <person name="Sanchez-Garcia M."/>
            <person name="Morin E."/>
            <person name="Andreopoulos B."/>
            <person name="Barry K.W."/>
            <person name="Bonito G."/>
            <person name="Buee M."/>
            <person name="Carver A."/>
            <person name="Chen C."/>
            <person name="Cichocki N."/>
            <person name="Clum A."/>
            <person name="Culley D."/>
            <person name="Crous P.W."/>
            <person name="Fauchery L."/>
            <person name="Girlanda M."/>
            <person name="Hayes R.D."/>
            <person name="Keri Z."/>
            <person name="LaButti K."/>
            <person name="Lipzen A."/>
            <person name="Lombard V."/>
            <person name="Magnuson J."/>
            <person name="Maillard F."/>
            <person name="Murat C."/>
            <person name="Nolan M."/>
            <person name="Ohm R.A."/>
            <person name="Pangilinan J."/>
            <person name="Pereira M.F."/>
            <person name="Perotto S."/>
            <person name="Peter M."/>
            <person name="Pfister S."/>
            <person name="Riley R."/>
            <person name="Sitrit Y."/>
            <person name="Stielow J.B."/>
            <person name="Szollosi G."/>
            <person name="Zifcakova L."/>
            <person name="Stursova M."/>
            <person name="Spatafora J.W."/>
            <person name="Tedersoo L."/>
            <person name="Vaario L.M."/>
            <person name="Yamada A."/>
            <person name="Yan M."/>
            <person name="Wang P."/>
            <person name="Xu J."/>
            <person name="Bruns T."/>
            <person name="Baldrian P."/>
            <person name="Vilgalys R."/>
            <person name="Dunand C."/>
            <person name="Henrissat B."/>
            <person name="Grigoriev I.V."/>
            <person name="Hibbett D."/>
            <person name="Nagy L.G."/>
            <person name="Martin F.M."/>
        </authorList>
    </citation>
    <scope>NUCLEOTIDE SEQUENCE</scope>
    <source>
        <strain evidence="1">P2</strain>
    </source>
</reference>
<dbReference type="Proteomes" id="UP000886501">
    <property type="component" value="Unassembled WGS sequence"/>
</dbReference>
<evidence type="ECO:0000313" key="1">
    <source>
        <dbReference type="EMBL" id="KAF9644706.1"/>
    </source>
</evidence>
<sequence length="60" mass="6866">MAVFGYKERDPDERSFWGMLESEVGIRLEKVGECEGWPERTSIKSWNPCAPPHRDSHGSS</sequence>